<dbReference type="InterPro" id="IPR031325">
    <property type="entry name" value="RHS_repeat"/>
</dbReference>
<evidence type="ECO:0000259" key="3">
    <source>
        <dbReference type="Pfam" id="PF20148"/>
    </source>
</evidence>
<dbReference type="Gene3D" id="3.90.210.10">
    <property type="entry name" value="Heat-Labile Enterotoxin, subunit A"/>
    <property type="match status" value="1"/>
</dbReference>
<keyword evidence="1" id="KW-0677">Repeat</keyword>
<dbReference type="Pfam" id="PF25023">
    <property type="entry name" value="TEN_YD-shell"/>
    <property type="match status" value="2"/>
</dbReference>
<evidence type="ECO:0000256" key="2">
    <source>
        <dbReference type="SAM" id="MobiDB-lite"/>
    </source>
</evidence>
<feature type="region of interest" description="Disordered" evidence="2">
    <location>
        <begin position="194"/>
        <end position="216"/>
    </location>
</feature>
<evidence type="ECO:0000313" key="7">
    <source>
        <dbReference type="EMBL" id="MFC5025202.1"/>
    </source>
</evidence>
<dbReference type="InterPro" id="IPR050708">
    <property type="entry name" value="T6SS_VgrG/RHS"/>
</dbReference>
<dbReference type="Pfam" id="PF21725">
    <property type="entry name" value="T7SS_signal"/>
    <property type="match status" value="1"/>
</dbReference>
<feature type="domain" description="Putative T7SS secretion signal" evidence="4">
    <location>
        <begin position="14"/>
        <end position="251"/>
    </location>
</feature>
<evidence type="ECO:0000259" key="6">
    <source>
        <dbReference type="Pfam" id="PF25023"/>
    </source>
</evidence>
<reference evidence="8" key="1">
    <citation type="journal article" date="2019" name="Int. J. Syst. Evol. Microbiol.">
        <title>The Global Catalogue of Microorganisms (GCM) 10K type strain sequencing project: providing services to taxonomists for standard genome sequencing and annotation.</title>
        <authorList>
            <consortium name="The Broad Institute Genomics Platform"/>
            <consortium name="The Broad Institute Genome Sequencing Center for Infectious Disease"/>
            <person name="Wu L."/>
            <person name="Ma J."/>
        </authorList>
    </citation>
    <scope>NUCLEOTIDE SEQUENCE [LARGE SCALE GENOMIC DNA]</scope>
    <source>
        <strain evidence="8">CGMCC 4.1648</strain>
    </source>
</reference>
<proteinExistence type="predicted"/>
<dbReference type="InterPro" id="IPR056823">
    <property type="entry name" value="TEN-like_YD-shell"/>
</dbReference>
<dbReference type="Pfam" id="PF22596">
    <property type="entry name" value="Scabin-like"/>
    <property type="match status" value="1"/>
</dbReference>
<dbReference type="Pfam" id="PF20148">
    <property type="entry name" value="DUF6531"/>
    <property type="match status" value="1"/>
</dbReference>
<name>A0ABV9XJJ5_9ACTN</name>
<feature type="region of interest" description="Disordered" evidence="2">
    <location>
        <begin position="1163"/>
        <end position="1182"/>
    </location>
</feature>
<dbReference type="InterPro" id="IPR049082">
    <property type="entry name" value="T7SS_signal"/>
</dbReference>
<evidence type="ECO:0000259" key="4">
    <source>
        <dbReference type="Pfam" id="PF21725"/>
    </source>
</evidence>
<feature type="region of interest" description="Disordered" evidence="2">
    <location>
        <begin position="846"/>
        <end position="865"/>
    </location>
</feature>
<dbReference type="Gene3D" id="2.180.10.10">
    <property type="entry name" value="RHS repeat-associated core"/>
    <property type="match status" value="3"/>
</dbReference>
<dbReference type="Pfam" id="PF05593">
    <property type="entry name" value="RHS_repeat"/>
    <property type="match status" value="4"/>
</dbReference>
<dbReference type="PANTHER" id="PTHR32305">
    <property type="match status" value="1"/>
</dbReference>
<keyword evidence="8" id="KW-1185">Reference proteome</keyword>
<feature type="compositionally biased region" description="Basic and acidic residues" evidence="2">
    <location>
        <begin position="389"/>
        <end position="398"/>
    </location>
</feature>
<dbReference type="InterPro" id="IPR045351">
    <property type="entry name" value="DUF6531"/>
</dbReference>
<feature type="compositionally biased region" description="Basic and acidic residues" evidence="2">
    <location>
        <begin position="846"/>
        <end position="855"/>
    </location>
</feature>
<dbReference type="NCBIfam" id="TIGR01643">
    <property type="entry name" value="YD_repeat_2x"/>
    <property type="match status" value="14"/>
</dbReference>
<dbReference type="Proteomes" id="UP001595829">
    <property type="component" value="Unassembled WGS sequence"/>
</dbReference>
<organism evidence="7 8">
    <name type="scientific">Streptomyces coeruleoprunus</name>
    <dbReference type="NCBI Taxonomy" id="285563"/>
    <lineage>
        <taxon>Bacteria</taxon>
        <taxon>Bacillati</taxon>
        <taxon>Actinomycetota</taxon>
        <taxon>Actinomycetes</taxon>
        <taxon>Kitasatosporales</taxon>
        <taxon>Streptomycetaceae</taxon>
        <taxon>Streptomyces</taxon>
    </lineage>
</organism>
<dbReference type="InterPro" id="IPR022385">
    <property type="entry name" value="Rhs_assc_core"/>
</dbReference>
<feature type="domain" description="Teneurin-like YD-shell" evidence="6">
    <location>
        <begin position="859"/>
        <end position="990"/>
    </location>
</feature>
<dbReference type="InterPro" id="IPR006530">
    <property type="entry name" value="YD"/>
</dbReference>
<evidence type="ECO:0000259" key="5">
    <source>
        <dbReference type="Pfam" id="PF22596"/>
    </source>
</evidence>
<feature type="region of interest" description="Disordered" evidence="2">
    <location>
        <begin position="372"/>
        <end position="398"/>
    </location>
</feature>
<dbReference type="PANTHER" id="PTHR32305:SF15">
    <property type="entry name" value="PROTEIN RHSA-RELATED"/>
    <property type="match status" value="1"/>
</dbReference>
<dbReference type="EMBL" id="JBHSJD010000018">
    <property type="protein sequence ID" value="MFC5025202.1"/>
    <property type="molecule type" value="Genomic_DNA"/>
</dbReference>
<comment type="caution">
    <text evidence="7">The sequence shown here is derived from an EMBL/GenBank/DDBJ whole genome shotgun (WGS) entry which is preliminary data.</text>
</comment>
<dbReference type="NCBIfam" id="TIGR03696">
    <property type="entry name" value="Rhs_assc_core"/>
    <property type="match status" value="1"/>
</dbReference>
<dbReference type="InterPro" id="IPR054695">
    <property type="entry name" value="Pierisin-like_dom"/>
</dbReference>
<accession>A0ABV9XJJ5</accession>
<feature type="domain" description="Pierisin-like" evidence="5">
    <location>
        <begin position="1430"/>
        <end position="1537"/>
    </location>
</feature>
<feature type="domain" description="DUF6531" evidence="3">
    <location>
        <begin position="401"/>
        <end position="473"/>
    </location>
</feature>
<protein>
    <submittedName>
        <fullName evidence="7">T7SS-secreted protein</fullName>
    </submittedName>
</protein>
<gene>
    <name evidence="7" type="ORF">ACFPM3_24035</name>
</gene>
<evidence type="ECO:0000313" key="8">
    <source>
        <dbReference type="Proteomes" id="UP001595829"/>
    </source>
</evidence>
<dbReference type="RefSeq" id="WP_380841263.1">
    <property type="nucleotide sequence ID" value="NZ_JBHMCZ010000018.1"/>
</dbReference>
<sequence length="1552" mass="170516">MGDVFDKAVGALGEGWDGLKRTTGEIIDGVSETAADVLDHVGAEGWADKVEDLGDAAASALGARVGEKQLGETEDPKELIHGSAASITATAKNLRDFKAAFDLVGQGMKGLDSSHWKGEAANAFREKFAPLPLDWLRAADAFGDAASALDAYASVVTAAQTKAREAIALYKEGEETSKAAVASYNDKVDAYNKARTTDTPLPRPAPFSDPGQSRRDEARDLLNEVRRQRNEAADRAADLVKAATSKAPAAPAGSDRLVLDIADLGAEGGVRATHFIGGVAKGTVGITNFVRSLNPFDEYNLTHPADYYKNLNMTLAGITTTAVHPDQALKNAWDAAKKDPDEFSGRLLPELLGTKGAGSGAKALANGVRKGADDGAGAAARQGVTDPTRASRTEDSVKKCGDPVDVATGAMFLSQTDLTLPGVLPLVFRRRAASDYRAGRWFGPSWSSTADQRLEIDSEGIVFVCEDGLLLAYPHPAPGVPVLPSHGPRRPLSREPDGGYTITAPETGRTWHFAEVSDTRALLSQIDDRNGNWITFEYDAEGAPTGIVHSGGHHLKLTTYEGRVTALHLAGGAPDGTDQQILRYGYTEGHLTEVVNSSGRPLRFGYDERARMTSWTDTNGSRYDYAYDERDRCLAQGGEEGHLTLRLSYDETDPETGHRITTATTATGATHRYLINDAHQVVAEIDPLGAVTRYERDRYNRLLSHTDPLGHTTRLAYDEAGNLTKVVRPDGRASTAEYNALGLPLRVVHPDGRVVRQTYDERGNRTSVTDPSGGTTRFTYDEAGRLTSVRDALGHTTSVRCDARGLPITVEDPLGARTHYTRDAFGRPRTVTDALGAVTRLEWTPEGKPARRVDPDGAEQSWTYDGEGNCVSHTDAMGGVSRFEYTHFDLLKARTGPDGVRYEFTHDAELRLREVLNPQGLSWTYEYDKAGRLVSETDFDNRTLTYEHDEAGTLTARTNGLGERITYDRNALGQVTRKTAGEAVTTYTYDIFDELAEATAPGVRLTHLRDRYGRLLSETVNGRELRYGYDALGRRTSRTTPTGAVSEWTYDEAGRRTQLTTSGRTLTFEHDEAGRELSRHVGDTITLTHAYDALGRLTSQQVSGRESLLQQRTYTYSADGNLTGVSDLLSGPRRFTLDKAGRVTRVEATNWTEQYAYDEAGNQTSATWPSTHPGQEATGERSYTGTRITRAGRTRYEHDAQGRVVLRQRQRLSRKPDTWRYEWDAEDRLTSVTTPDGTTWRYVYDPLGRRIAKKSPTEETTFTWDGTTLCEQTTESADLPHPVVLTWDHKGLQPLTQTERILDRDAPQEAIDERFFTIVTDLVGTPSELIDESGTLAWHTRSTLWGTTTWASASTAYTPLRFPGQYFDPETGLHYNFFRYYDAESARYFSPDPLGLAPSPNPVTYVRNPSVCTDRLGLAPEPCPQEGEILYRGDMRPPEEIRRAGGFKSLAPGSDVSLLDYVVNHVPSDFVSTSRSADFALSAAKPGGYVYEIESPAGGINVNNELGPESPHPFEREIAFKGEIPFDRVTRVWHIDEFWEYDDELVVYTRGD</sequence>
<dbReference type="SUPFAM" id="SSF56399">
    <property type="entry name" value="ADP-ribosylation"/>
    <property type="match status" value="1"/>
</dbReference>
<feature type="compositionally biased region" description="Polar residues" evidence="2">
    <location>
        <begin position="1163"/>
        <end position="1173"/>
    </location>
</feature>
<evidence type="ECO:0000256" key="1">
    <source>
        <dbReference type="ARBA" id="ARBA00022737"/>
    </source>
</evidence>
<feature type="domain" description="Teneurin-like YD-shell" evidence="6">
    <location>
        <begin position="1085"/>
        <end position="1392"/>
    </location>
</feature>